<dbReference type="SUPFAM" id="SSF56112">
    <property type="entry name" value="Protein kinase-like (PK-like)"/>
    <property type="match status" value="1"/>
</dbReference>
<dbReference type="PROSITE" id="PS50011">
    <property type="entry name" value="PROTEIN_KINASE_DOM"/>
    <property type="match status" value="1"/>
</dbReference>
<dbReference type="AlphaFoldDB" id="A0ABD3KCS9"/>
<keyword evidence="1 7" id="KW-0723">Serine/threonine-protein kinase</keyword>
<proteinExistence type="inferred from homology"/>
<keyword evidence="4" id="KW-0418">Kinase</keyword>
<feature type="transmembrane region" description="Helical" evidence="8">
    <location>
        <begin position="6"/>
        <end position="28"/>
    </location>
</feature>
<feature type="domain" description="Protein kinase" evidence="9">
    <location>
        <begin position="85"/>
        <end position="378"/>
    </location>
</feature>
<evidence type="ECO:0000256" key="2">
    <source>
        <dbReference type="ARBA" id="ARBA00022679"/>
    </source>
</evidence>
<keyword evidence="3 6" id="KW-0547">Nucleotide-binding</keyword>
<dbReference type="InterPro" id="IPR017441">
    <property type="entry name" value="Protein_kinase_ATP_BS"/>
</dbReference>
<dbReference type="SMART" id="SM00220">
    <property type="entry name" value="S_TKc"/>
    <property type="match status" value="1"/>
</dbReference>
<keyword evidence="5 6" id="KW-0067">ATP-binding</keyword>
<dbReference type="FunFam" id="3.30.200.20:FF:000745">
    <property type="entry name" value="Phytosulfokine receptor 2"/>
    <property type="match status" value="1"/>
</dbReference>
<evidence type="ECO:0000256" key="3">
    <source>
        <dbReference type="ARBA" id="ARBA00022741"/>
    </source>
</evidence>
<organism evidence="10 11">
    <name type="scientific">Eucalyptus globulus</name>
    <name type="common">Tasmanian blue gum</name>
    <dbReference type="NCBI Taxonomy" id="34317"/>
    <lineage>
        <taxon>Eukaryota</taxon>
        <taxon>Viridiplantae</taxon>
        <taxon>Streptophyta</taxon>
        <taxon>Embryophyta</taxon>
        <taxon>Tracheophyta</taxon>
        <taxon>Spermatophyta</taxon>
        <taxon>Magnoliopsida</taxon>
        <taxon>eudicotyledons</taxon>
        <taxon>Gunneridae</taxon>
        <taxon>Pentapetalae</taxon>
        <taxon>rosids</taxon>
        <taxon>malvids</taxon>
        <taxon>Myrtales</taxon>
        <taxon>Myrtaceae</taxon>
        <taxon>Myrtoideae</taxon>
        <taxon>Eucalypteae</taxon>
        <taxon>Eucalyptus</taxon>
    </lineage>
</organism>
<sequence>MNGDLQAVVAAAASFVGVSLFFVLLAYACSRRRRRLDRAREARNRTRSISNPDEELAVAAVEQNASFDSKIKITMDELRKATKNFHPKKIIGDGGFGLVYKASLADGGGGRTVAIKKLEPDAFQGFREFQAEMETLGKLQHPNIVKILGYCMLNSDRVLVYEFIEKGSLDQWLYDTMSENSELSWSKNSGERLPLPWDTRMKIIKGVASGLAYMHGLPTPIIHRDIKASNVLLDADFEAHIADFGLARTIEASQSHVSTQFAGTMGYMPPEYKEGFTAATVKADVYSFGILMLEIATGKRPNLPLVLDKGKEVGLTVWARHMVAENRQMEMIDPAVSRDGLVKATVEECFNIACVCTSEHSRERPVMSQVLELLKSAFG</sequence>
<dbReference type="FunFam" id="1.10.510.10:FF:001077">
    <property type="entry name" value="Phytosulfokine receptor 2"/>
    <property type="match status" value="1"/>
</dbReference>
<keyword evidence="8" id="KW-1133">Transmembrane helix</keyword>
<gene>
    <name evidence="10" type="ORF">ACJRO7_025996</name>
</gene>
<dbReference type="GO" id="GO:0005524">
    <property type="term" value="F:ATP binding"/>
    <property type="evidence" value="ECO:0007669"/>
    <property type="project" value="UniProtKB-UniRule"/>
</dbReference>
<keyword evidence="11" id="KW-1185">Reference proteome</keyword>
<evidence type="ECO:0000256" key="1">
    <source>
        <dbReference type="ARBA" id="ARBA00022527"/>
    </source>
</evidence>
<dbReference type="Proteomes" id="UP001634007">
    <property type="component" value="Unassembled WGS sequence"/>
</dbReference>
<dbReference type="CDD" id="cd14066">
    <property type="entry name" value="STKc_IRAK"/>
    <property type="match status" value="1"/>
</dbReference>
<evidence type="ECO:0000313" key="10">
    <source>
        <dbReference type="EMBL" id="KAL3737162.1"/>
    </source>
</evidence>
<comment type="similarity">
    <text evidence="7">Belongs to the protein kinase superfamily.</text>
</comment>
<dbReference type="Gene3D" id="3.30.200.20">
    <property type="entry name" value="Phosphorylase Kinase, domain 1"/>
    <property type="match status" value="1"/>
</dbReference>
<protein>
    <recommendedName>
        <fullName evidence="9">Protein kinase domain-containing protein</fullName>
    </recommendedName>
</protein>
<evidence type="ECO:0000256" key="6">
    <source>
        <dbReference type="PROSITE-ProRule" id="PRU10141"/>
    </source>
</evidence>
<dbReference type="InterPro" id="IPR001245">
    <property type="entry name" value="Ser-Thr/Tyr_kinase_cat_dom"/>
</dbReference>
<feature type="binding site" evidence="6">
    <location>
        <position position="117"/>
    </location>
    <ligand>
        <name>ATP</name>
        <dbReference type="ChEBI" id="CHEBI:30616"/>
    </ligand>
</feature>
<keyword evidence="2" id="KW-0808">Transferase</keyword>
<dbReference type="Gene3D" id="1.10.510.10">
    <property type="entry name" value="Transferase(Phosphotransferase) domain 1"/>
    <property type="match status" value="1"/>
</dbReference>
<keyword evidence="8" id="KW-0812">Transmembrane</keyword>
<evidence type="ECO:0000313" key="11">
    <source>
        <dbReference type="Proteomes" id="UP001634007"/>
    </source>
</evidence>
<name>A0ABD3KCS9_EUCGL</name>
<dbReference type="EMBL" id="JBJKBG010000006">
    <property type="protein sequence ID" value="KAL3737162.1"/>
    <property type="molecule type" value="Genomic_DNA"/>
</dbReference>
<dbReference type="PROSITE" id="PS00107">
    <property type="entry name" value="PROTEIN_KINASE_ATP"/>
    <property type="match status" value="1"/>
</dbReference>
<dbReference type="InterPro" id="IPR000719">
    <property type="entry name" value="Prot_kinase_dom"/>
</dbReference>
<evidence type="ECO:0000256" key="5">
    <source>
        <dbReference type="ARBA" id="ARBA00022840"/>
    </source>
</evidence>
<evidence type="ECO:0000256" key="8">
    <source>
        <dbReference type="SAM" id="Phobius"/>
    </source>
</evidence>
<dbReference type="PROSITE" id="PS00108">
    <property type="entry name" value="PROTEIN_KINASE_ST"/>
    <property type="match status" value="1"/>
</dbReference>
<comment type="caution">
    <text evidence="10">The sequence shown here is derived from an EMBL/GenBank/DDBJ whole genome shotgun (WGS) entry which is preliminary data.</text>
</comment>
<evidence type="ECO:0000256" key="4">
    <source>
        <dbReference type="ARBA" id="ARBA00022777"/>
    </source>
</evidence>
<accession>A0ABD3KCS9</accession>
<dbReference type="InterPro" id="IPR008271">
    <property type="entry name" value="Ser/Thr_kinase_AS"/>
</dbReference>
<reference evidence="10 11" key="1">
    <citation type="submission" date="2024-11" db="EMBL/GenBank/DDBJ databases">
        <title>Chromosome-level genome assembly of Eucalyptus globulus Labill. provides insights into its genome evolution.</title>
        <authorList>
            <person name="Li X."/>
        </authorList>
    </citation>
    <scope>NUCLEOTIDE SEQUENCE [LARGE SCALE GENOMIC DNA]</scope>
    <source>
        <strain evidence="10">CL2024</strain>
        <tissue evidence="10">Fresh tender leaves</tissue>
    </source>
</reference>
<evidence type="ECO:0000256" key="7">
    <source>
        <dbReference type="RuleBase" id="RU000304"/>
    </source>
</evidence>
<dbReference type="Pfam" id="PF07714">
    <property type="entry name" value="PK_Tyr_Ser-Thr"/>
    <property type="match status" value="1"/>
</dbReference>
<evidence type="ECO:0000259" key="9">
    <source>
        <dbReference type="PROSITE" id="PS50011"/>
    </source>
</evidence>
<dbReference type="InterPro" id="IPR052059">
    <property type="entry name" value="CR_Ser/Thr_kinase"/>
</dbReference>
<dbReference type="PANTHER" id="PTHR47973">
    <property type="entry name" value="CYSTEINE-RICH RECEPTOR-LIKE PROTEIN KINASE 3"/>
    <property type="match status" value="1"/>
</dbReference>
<dbReference type="InterPro" id="IPR011009">
    <property type="entry name" value="Kinase-like_dom_sf"/>
</dbReference>
<keyword evidence="8" id="KW-0472">Membrane</keyword>
<dbReference type="GO" id="GO:0004674">
    <property type="term" value="F:protein serine/threonine kinase activity"/>
    <property type="evidence" value="ECO:0007669"/>
    <property type="project" value="UniProtKB-KW"/>
</dbReference>